<protein>
    <recommendedName>
        <fullName evidence="2">Zinc-ribbon domain-containing protein</fullName>
    </recommendedName>
</protein>
<dbReference type="InterPro" id="IPR026870">
    <property type="entry name" value="Zinc_ribbon_dom"/>
</dbReference>
<dbReference type="AlphaFoldDB" id="X1LG08"/>
<feature type="transmembrane region" description="Helical" evidence="1">
    <location>
        <begin position="78"/>
        <end position="96"/>
    </location>
</feature>
<organism evidence="3">
    <name type="scientific">marine sediment metagenome</name>
    <dbReference type="NCBI Taxonomy" id="412755"/>
    <lineage>
        <taxon>unclassified sequences</taxon>
        <taxon>metagenomes</taxon>
        <taxon>ecological metagenomes</taxon>
    </lineage>
</organism>
<feature type="domain" description="Zinc-ribbon" evidence="2">
    <location>
        <begin position="5"/>
        <end position="27"/>
    </location>
</feature>
<evidence type="ECO:0000313" key="3">
    <source>
        <dbReference type="EMBL" id="GAI18013.1"/>
    </source>
</evidence>
<accession>X1LG08</accession>
<keyword evidence="1" id="KW-1133">Transmembrane helix</keyword>
<gene>
    <name evidence="3" type="ORF">S06H3_14226</name>
</gene>
<keyword evidence="1" id="KW-0812">Transmembrane</keyword>
<dbReference type="EMBL" id="BARV01006956">
    <property type="protein sequence ID" value="GAI18013.1"/>
    <property type="molecule type" value="Genomic_DNA"/>
</dbReference>
<reference evidence="3" key="1">
    <citation type="journal article" date="2014" name="Front. Microbiol.">
        <title>High frequency of phylogenetically diverse reductive dehalogenase-homologous genes in deep subseafloor sedimentary metagenomes.</title>
        <authorList>
            <person name="Kawai M."/>
            <person name="Futagami T."/>
            <person name="Toyoda A."/>
            <person name="Takaki Y."/>
            <person name="Nishi S."/>
            <person name="Hori S."/>
            <person name="Arai W."/>
            <person name="Tsubouchi T."/>
            <person name="Morono Y."/>
            <person name="Uchiyama I."/>
            <person name="Ito T."/>
            <person name="Fujiyama A."/>
            <person name="Inagaki F."/>
            <person name="Takami H."/>
        </authorList>
    </citation>
    <scope>NUCLEOTIDE SEQUENCE</scope>
    <source>
        <strain evidence="3">Expedition CK06-06</strain>
    </source>
</reference>
<feature type="transmembrane region" description="Helical" evidence="1">
    <location>
        <begin position="50"/>
        <end position="72"/>
    </location>
</feature>
<dbReference type="Pfam" id="PF13240">
    <property type="entry name" value="Zn_Ribbon_1"/>
    <property type="match status" value="1"/>
</dbReference>
<keyword evidence="1" id="KW-0472">Membrane</keyword>
<proteinExistence type="predicted"/>
<sequence>MAMVYCHRCGKKIDEDEVFCPACGRSLVGDDAEWQEFKLRETIDRVQRRAGVYVALAAVLITVGVVGGGFLGVLSDPVGLFGIALVCWGIGCGTSAKRHDLKVESLRKWLGAVSPMQ</sequence>
<name>X1LG08_9ZZZZ</name>
<evidence type="ECO:0000259" key="2">
    <source>
        <dbReference type="Pfam" id="PF13240"/>
    </source>
</evidence>
<evidence type="ECO:0000256" key="1">
    <source>
        <dbReference type="SAM" id="Phobius"/>
    </source>
</evidence>
<comment type="caution">
    <text evidence="3">The sequence shown here is derived from an EMBL/GenBank/DDBJ whole genome shotgun (WGS) entry which is preliminary data.</text>
</comment>